<dbReference type="PANTHER" id="PTHR11266:SF17">
    <property type="entry name" value="PROTEIN MPV17"/>
    <property type="match status" value="1"/>
</dbReference>
<reference evidence="7" key="1">
    <citation type="journal article" date="2022" name="IScience">
        <title>Evolution of zygomycete secretomes and the origins of terrestrial fungal ecologies.</title>
        <authorList>
            <person name="Chang Y."/>
            <person name="Wang Y."/>
            <person name="Mondo S."/>
            <person name="Ahrendt S."/>
            <person name="Andreopoulos W."/>
            <person name="Barry K."/>
            <person name="Beard J."/>
            <person name="Benny G.L."/>
            <person name="Blankenship S."/>
            <person name="Bonito G."/>
            <person name="Cuomo C."/>
            <person name="Desiro A."/>
            <person name="Gervers K.A."/>
            <person name="Hundley H."/>
            <person name="Kuo A."/>
            <person name="LaButti K."/>
            <person name="Lang B.F."/>
            <person name="Lipzen A."/>
            <person name="O'Donnell K."/>
            <person name="Pangilinan J."/>
            <person name="Reynolds N."/>
            <person name="Sandor L."/>
            <person name="Smith M.E."/>
            <person name="Tsang A."/>
            <person name="Grigoriev I.V."/>
            <person name="Stajich J.E."/>
            <person name="Spatafora J.W."/>
        </authorList>
    </citation>
    <scope>NUCLEOTIDE SEQUENCE</scope>
    <source>
        <strain evidence="7">RSA 2281</strain>
    </source>
</reference>
<name>A0AAD5K8N8_9FUNG</name>
<protein>
    <submittedName>
        <fullName evidence="7">Uncharacterized protein</fullName>
    </submittedName>
</protein>
<evidence type="ECO:0000256" key="3">
    <source>
        <dbReference type="ARBA" id="ARBA00022692"/>
    </source>
</evidence>
<dbReference type="Proteomes" id="UP001209540">
    <property type="component" value="Unassembled WGS sequence"/>
</dbReference>
<dbReference type="AlphaFoldDB" id="A0AAD5K8N8"/>
<comment type="subcellular location">
    <subcellularLocation>
        <location evidence="1">Membrane</location>
        <topology evidence="1">Multi-pass membrane protein</topology>
    </subcellularLocation>
</comment>
<comment type="caution">
    <text evidence="7">The sequence shown here is derived from an EMBL/GenBank/DDBJ whole genome shotgun (WGS) entry which is preliminary data.</text>
</comment>
<keyword evidence="5" id="KW-0472">Membrane</keyword>
<evidence type="ECO:0000256" key="1">
    <source>
        <dbReference type="ARBA" id="ARBA00004141"/>
    </source>
</evidence>
<gene>
    <name evidence="7" type="ORF">BDA99DRAFT_497377</name>
</gene>
<accession>A0AAD5K8N8</accession>
<keyword evidence="3" id="KW-0812">Transmembrane</keyword>
<evidence type="ECO:0000256" key="2">
    <source>
        <dbReference type="ARBA" id="ARBA00006824"/>
    </source>
</evidence>
<sequence length="205" mass="22713">MFTWYNRALAKRPILVQCITTAFLFGTGDVIAQQVVERKGLKSHEMTRTLRMAGFGGLFAGPVLSNWYRFVELNIKGATPVTTLLKKVAADQFLCAPIFIGVFFSAQGLLEGKSVGQIQEKLENGYTTAVLANYKIWPAVQLINFYFTPLNYRLMVTNVVSLGWNAYLSLVNQRSSASVTEDLKVDHVVVENTIATPADDLQQAA</sequence>
<proteinExistence type="inferred from homology"/>
<evidence type="ECO:0000313" key="8">
    <source>
        <dbReference type="Proteomes" id="UP001209540"/>
    </source>
</evidence>
<reference evidence="7" key="2">
    <citation type="submission" date="2023-02" db="EMBL/GenBank/DDBJ databases">
        <authorList>
            <consortium name="DOE Joint Genome Institute"/>
            <person name="Mondo S.J."/>
            <person name="Chang Y."/>
            <person name="Wang Y."/>
            <person name="Ahrendt S."/>
            <person name="Andreopoulos W."/>
            <person name="Barry K."/>
            <person name="Beard J."/>
            <person name="Benny G.L."/>
            <person name="Blankenship S."/>
            <person name="Bonito G."/>
            <person name="Cuomo C."/>
            <person name="Desiro A."/>
            <person name="Gervers K.A."/>
            <person name="Hundley H."/>
            <person name="Kuo A."/>
            <person name="LaButti K."/>
            <person name="Lang B.F."/>
            <person name="Lipzen A."/>
            <person name="O'Donnell K."/>
            <person name="Pangilinan J."/>
            <person name="Reynolds N."/>
            <person name="Sandor L."/>
            <person name="Smith M.W."/>
            <person name="Tsang A."/>
            <person name="Grigoriev I.V."/>
            <person name="Stajich J.E."/>
            <person name="Spatafora J.W."/>
        </authorList>
    </citation>
    <scope>NUCLEOTIDE SEQUENCE</scope>
    <source>
        <strain evidence="7">RSA 2281</strain>
    </source>
</reference>
<dbReference type="InterPro" id="IPR007248">
    <property type="entry name" value="Mpv17_PMP22"/>
</dbReference>
<comment type="similarity">
    <text evidence="2 6">Belongs to the peroxisomal membrane protein PXMP2/4 family.</text>
</comment>
<dbReference type="GO" id="GO:0005739">
    <property type="term" value="C:mitochondrion"/>
    <property type="evidence" value="ECO:0007669"/>
    <property type="project" value="TreeGrafter"/>
</dbReference>
<evidence type="ECO:0000256" key="5">
    <source>
        <dbReference type="ARBA" id="ARBA00023136"/>
    </source>
</evidence>
<dbReference type="GO" id="GO:0016020">
    <property type="term" value="C:membrane"/>
    <property type="evidence" value="ECO:0007669"/>
    <property type="project" value="UniProtKB-SubCell"/>
</dbReference>
<dbReference type="Pfam" id="PF04117">
    <property type="entry name" value="Mpv17_PMP22"/>
    <property type="match status" value="1"/>
</dbReference>
<evidence type="ECO:0000313" key="7">
    <source>
        <dbReference type="EMBL" id="KAI9274395.1"/>
    </source>
</evidence>
<keyword evidence="8" id="KW-1185">Reference proteome</keyword>
<evidence type="ECO:0000256" key="4">
    <source>
        <dbReference type="ARBA" id="ARBA00022989"/>
    </source>
</evidence>
<evidence type="ECO:0000256" key="6">
    <source>
        <dbReference type="RuleBase" id="RU363053"/>
    </source>
</evidence>
<organism evidence="7 8">
    <name type="scientific">Phascolomyces articulosus</name>
    <dbReference type="NCBI Taxonomy" id="60185"/>
    <lineage>
        <taxon>Eukaryota</taxon>
        <taxon>Fungi</taxon>
        <taxon>Fungi incertae sedis</taxon>
        <taxon>Mucoromycota</taxon>
        <taxon>Mucoromycotina</taxon>
        <taxon>Mucoromycetes</taxon>
        <taxon>Mucorales</taxon>
        <taxon>Lichtheimiaceae</taxon>
        <taxon>Phascolomyces</taxon>
    </lineage>
</organism>
<dbReference type="PANTHER" id="PTHR11266">
    <property type="entry name" value="PEROXISOMAL MEMBRANE PROTEIN 2, PXMP2 MPV17"/>
    <property type="match status" value="1"/>
</dbReference>
<keyword evidence="4" id="KW-1133">Transmembrane helix</keyword>
<dbReference type="EMBL" id="JAIXMP010000004">
    <property type="protein sequence ID" value="KAI9274395.1"/>
    <property type="molecule type" value="Genomic_DNA"/>
</dbReference>